<proteinExistence type="predicted"/>
<keyword evidence="7" id="KW-1185">Reference proteome</keyword>
<keyword evidence="4" id="KW-0418">Kinase</keyword>
<organism evidence="6 7">
    <name type="scientific">Dactylosporangium cerinum</name>
    <dbReference type="NCBI Taxonomy" id="1434730"/>
    <lineage>
        <taxon>Bacteria</taxon>
        <taxon>Bacillati</taxon>
        <taxon>Actinomycetota</taxon>
        <taxon>Actinomycetes</taxon>
        <taxon>Micromonosporales</taxon>
        <taxon>Micromonosporaceae</taxon>
        <taxon>Dactylosporangium</taxon>
    </lineage>
</organism>
<dbReference type="Gene3D" id="3.30.565.10">
    <property type="entry name" value="Histidine kinase-like ATPase, C-terminal domain"/>
    <property type="match status" value="1"/>
</dbReference>
<evidence type="ECO:0000256" key="2">
    <source>
        <dbReference type="ARBA" id="ARBA00012438"/>
    </source>
</evidence>
<dbReference type="EMBL" id="JBHSIU010000027">
    <property type="protein sequence ID" value="MFC5000533.1"/>
    <property type="molecule type" value="Genomic_DNA"/>
</dbReference>
<dbReference type="InterPro" id="IPR036890">
    <property type="entry name" value="HATPase_C_sf"/>
</dbReference>
<evidence type="ECO:0000313" key="6">
    <source>
        <dbReference type="EMBL" id="MFC5000533.1"/>
    </source>
</evidence>
<accession>A0ABV9VYP9</accession>
<reference evidence="7" key="1">
    <citation type="journal article" date="2019" name="Int. J. Syst. Evol. Microbiol.">
        <title>The Global Catalogue of Microorganisms (GCM) 10K type strain sequencing project: providing services to taxonomists for standard genome sequencing and annotation.</title>
        <authorList>
            <consortium name="The Broad Institute Genomics Platform"/>
            <consortium name="The Broad Institute Genome Sequencing Center for Infectious Disease"/>
            <person name="Wu L."/>
            <person name="Ma J."/>
        </authorList>
    </citation>
    <scope>NUCLEOTIDE SEQUENCE [LARGE SCALE GENOMIC DNA]</scope>
    <source>
        <strain evidence="7">CGMCC 4.7152</strain>
    </source>
</reference>
<gene>
    <name evidence="6" type="ORF">ACFPIJ_22190</name>
</gene>
<evidence type="ECO:0000313" key="7">
    <source>
        <dbReference type="Proteomes" id="UP001595912"/>
    </source>
</evidence>
<protein>
    <recommendedName>
        <fullName evidence="2">histidine kinase</fullName>
        <ecNumber evidence="2">2.7.13.3</ecNumber>
    </recommendedName>
</protein>
<evidence type="ECO:0000256" key="4">
    <source>
        <dbReference type="ARBA" id="ARBA00022777"/>
    </source>
</evidence>
<dbReference type="EC" id="2.7.13.3" evidence="2"/>
<evidence type="ECO:0000256" key="3">
    <source>
        <dbReference type="ARBA" id="ARBA00022679"/>
    </source>
</evidence>
<dbReference type="PANTHER" id="PTHR24421:SF10">
    <property type="entry name" value="NITRATE_NITRITE SENSOR PROTEIN NARQ"/>
    <property type="match status" value="1"/>
</dbReference>
<comment type="catalytic activity">
    <reaction evidence="1">
        <text>ATP + protein L-histidine = ADP + protein N-phospho-L-histidine.</text>
        <dbReference type="EC" id="2.7.13.3"/>
    </reaction>
</comment>
<keyword evidence="3" id="KW-0808">Transferase</keyword>
<comment type="caution">
    <text evidence="6">The sequence shown here is derived from an EMBL/GenBank/DDBJ whole genome shotgun (WGS) entry which is preliminary data.</text>
</comment>
<evidence type="ECO:0000256" key="5">
    <source>
        <dbReference type="ARBA" id="ARBA00023012"/>
    </source>
</evidence>
<evidence type="ECO:0000256" key="1">
    <source>
        <dbReference type="ARBA" id="ARBA00000085"/>
    </source>
</evidence>
<keyword evidence="5" id="KW-0902">Two-component regulatory system</keyword>
<name>A0ABV9VYP9_9ACTN</name>
<dbReference type="RefSeq" id="WP_380117086.1">
    <property type="nucleotide sequence ID" value="NZ_JBHSIU010000027.1"/>
</dbReference>
<dbReference type="PANTHER" id="PTHR24421">
    <property type="entry name" value="NITRATE/NITRITE SENSOR PROTEIN NARX-RELATED"/>
    <property type="match status" value="1"/>
</dbReference>
<sequence>MGHLTALVLRAAAILSEGGLRPALNALARRSAVAIDLDLHLNGRLAEPVEMAAYYIVAEALANPTKHPHTSLMRIDVAVLDGRPHLSIADDGVGGADPARGTGLIGLTDRVEALNGTMS</sequence>
<dbReference type="Proteomes" id="UP001595912">
    <property type="component" value="Unassembled WGS sequence"/>
</dbReference>
<dbReference type="InterPro" id="IPR050482">
    <property type="entry name" value="Sensor_HK_TwoCompSys"/>
</dbReference>
<dbReference type="SUPFAM" id="SSF55874">
    <property type="entry name" value="ATPase domain of HSP90 chaperone/DNA topoisomerase II/histidine kinase"/>
    <property type="match status" value="1"/>
</dbReference>